<keyword evidence="1" id="KW-0472">Membrane</keyword>
<keyword evidence="1" id="KW-0812">Transmembrane</keyword>
<comment type="caution">
    <text evidence="2">The sequence shown here is derived from an EMBL/GenBank/DDBJ whole genome shotgun (WGS) entry which is preliminary data.</text>
</comment>
<keyword evidence="1" id="KW-1133">Transmembrane helix</keyword>
<dbReference type="AlphaFoldDB" id="A0A9J6RH13"/>
<dbReference type="Proteomes" id="UP001084197">
    <property type="component" value="Unassembled WGS sequence"/>
</dbReference>
<keyword evidence="3" id="KW-1185">Reference proteome</keyword>
<gene>
    <name evidence="2" type="ORF">OWO01_14540</name>
</gene>
<evidence type="ECO:0000313" key="3">
    <source>
        <dbReference type="Proteomes" id="UP001084197"/>
    </source>
</evidence>
<feature type="transmembrane region" description="Helical" evidence="1">
    <location>
        <begin position="48"/>
        <end position="69"/>
    </location>
</feature>
<organism evidence="2 3">
    <name type="scientific">Natronobacillus azotifigens</name>
    <dbReference type="NCBI Taxonomy" id="472978"/>
    <lineage>
        <taxon>Bacteria</taxon>
        <taxon>Bacillati</taxon>
        <taxon>Bacillota</taxon>
        <taxon>Bacilli</taxon>
        <taxon>Bacillales</taxon>
        <taxon>Bacillaceae</taxon>
        <taxon>Natronobacillus</taxon>
    </lineage>
</organism>
<accession>A0A9J6RH13</accession>
<reference evidence="2" key="1">
    <citation type="submission" date="2022-11" db="EMBL/GenBank/DDBJ databases">
        <title>WGS of Natronobacillus azotifigens 24KS-1, an anaerobic diazotrophic haloalkaliphile from soda-rich habitats.</title>
        <authorList>
            <person name="Sorokin D.Y."/>
            <person name="Merkel A.Y."/>
        </authorList>
    </citation>
    <scope>NUCLEOTIDE SEQUENCE</scope>
    <source>
        <strain evidence="2">24KS-1</strain>
    </source>
</reference>
<feature type="transmembrane region" description="Helical" evidence="1">
    <location>
        <begin position="7"/>
        <end position="28"/>
    </location>
</feature>
<proteinExistence type="predicted"/>
<feature type="transmembrane region" description="Helical" evidence="1">
    <location>
        <begin position="76"/>
        <end position="94"/>
    </location>
</feature>
<sequence length="125" mass="13504">MKLKSIIITLHLFIGIGAVFGGFGALVNPEAPLGMPADTLINGPFENFFIPGLFLFCILGGGNVIAAIMTIRDKSLCAYGSILLGLILCVWIVIQCYILYTVIFLHVLFFVLGLIQLVLGALFVK</sequence>
<dbReference type="EMBL" id="JAPRAT010000036">
    <property type="protein sequence ID" value="MCZ0704425.1"/>
    <property type="molecule type" value="Genomic_DNA"/>
</dbReference>
<dbReference type="RefSeq" id="WP_268781197.1">
    <property type="nucleotide sequence ID" value="NZ_JAPRAT010000036.1"/>
</dbReference>
<evidence type="ECO:0000313" key="2">
    <source>
        <dbReference type="EMBL" id="MCZ0704425.1"/>
    </source>
</evidence>
<protein>
    <submittedName>
        <fullName evidence="2">Uncharacterized protein</fullName>
    </submittedName>
</protein>
<feature type="transmembrane region" description="Helical" evidence="1">
    <location>
        <begin position="100"/>
        <end position="124"/>
    </location>
</feature>
<evidence type="ECO:0000256" key="1">
    <source>
        <dbReference type="SAM" id="Phobius"/>
    </source>
</evidence>
<name>A0A9J6RH13_9BACI</name>